<dbReference type="FunFam" id="1.10.287.130:FF:000002">
    <property type="entry name" value="Two-component osmosensing histidine kinase"/>
    <property type="match status" value="1"/>
</dbReference>
<dbReference type="InterPro" id="IPR003594">
    <property type="entry name" value="HATPase_dom"/>
</dbReference>
<feature type="modified residue" description="4-aspartylphosphate" evidence="9">
    <location>
        <position position="518"/>
    </location>
</feature>
<name>A0A517SML3_9PLAN</name>
<keyword evidence="15" id="KW-1185">Reference proteome</keyword>
<feature type="domain" description="PAC" evidence="13">
    <location>
        <begin position="138"/>
        <end position="189"/>
    </location>
</feature>
<feature type="domain" description="Histidine kinase" evidence="10">
    <location>
        <begin position="206"/>
        <end position="424"/>
    </location>
</feature>
<dbReference type="CDD" id="cd00130">
    <property type="entry name" value="PAS"/>
    <property type="match status" value="1"/>
</dbReference>
<evidence type="ECO:0000256" key="3">
    <source>
        <dbReference type="ARBA" id="ARBA00022553"/>
    </source>
</evidence>
<dbReference type="EMBL" id="CP036271">
    <property type="protein sequence ID" value="QDT57355.1"/>
    <property type="molecule type" value="Genomic_DNA"/>
</dbReference>
<dbReference type="EC" id="2.7.13.3" evidence="2"/>
<dbReference type="InterPro" id="IPR001610">
    <property type="entry name" value="PAC"/>
</dbReference>
<dbReference type="SUPFAM" id="SSF52172">
    <property type="entry name" value="CheY-like"/>
    <property type="match status" value="1"/>
</dbReference>
<evidence type="ECO:0000256" key="6">
    <source>
        <dbReference type="ARBA" id="ARBA00022777"/>
    </source>
</evidence>
<evidence type="ECO:0000313" key="14">
    <source>
        <dbReference type="EMBL" id="QDT57355.1"/>
    </source>
</evidence>
<keyword evidence="3 9" id="KW-0597">Phosphoprotein</keyword>
<evidence type="ECO:0000256" key="2">
    <source>
        <dbReference type="ARBA" id="ARBA00012438"/>
    </source>
</evidence>
<dbReference type="PANTHER" id="PTHR45339:SF6">
    <property type="entry name" value="SENSORY HISTIDINE PROTEIN KINASE"/>
    <property type="match status" value="1"/>
</dbReference>
<dbReference type="InterPro" id="IPR000014">
    <property type="entry name" value="PAS"/>
</dbReference>
<dbReference type="SMART" id="SM00448">
    <property type="entry name" value="REC"/>
    <property type="match status" value="1"/>
</dbReference>
<comment type="catalytic activity">
    <reaction evidence="1">
        <text>ATP + protein L-histidine = ADP + protein N-phospho-L-histidine.</text>
        <dbReference type="EC" id="2.7.13.3"/>
    </reaction>
</comment>
<dbReference type="FunFam" id="3.30.565.10:FF:000078">
    <property type="entry name" value="Two-component sensor histidine kinase"/>
    <property type="match status" value="1"/>
</dbReference>
<dbReference type="Pfam" id="PF00512">
    <property type="entry name" value="HisKA"/>
    <property type="match status" value="1"/>
</dbReference>
<evidence type="ECO:0000256" key="7">
    <source>
        <dbReference type="ARBA" id="ARBA00022840"/>
    </source>
</evidence>
<dbReference type="CDD" id="cd00082">
    <property type="entry name" value="HisKA"/>
    <property type="match status" value="1"/>
</dbReference>
<dbReference type="GO" id="GO:0005524">
    <property type="term" value="F:ATP binding"/>
    <property type="evidence" value="ECO:0007669"/>
    <property type="project" value="UniProtKB-KW"/>
</dbReference>
<dbReference type="Pfam" id="PF13426">
    <property type="entry name" value="PAS_9"/>
    <property type="match status" value="1"/>
</dbReference>
<accession>A0A517SML3</accession>
<dbReference type="Gene3D" id="3.30.565.10">
    <property type="entry name" value="Histidine kinase-like ATPase, C-terminal domain"/>
    <property type="match status" value="1"/>
</dbReference>
<dbReference type="OrthoDB" id="9762493at2"/>
<dbReference type="InterPro" id="IPR011006">
    <property type="entry name" value="CheY-like_superfamily"/>
</dbReference>
<dbReference type="PRINTS" id="PR00344">
    <property type="entry name" value="BCTRLSENSOR"/>
</dbReference>
<dbReference type="InterPro" id="IPR003661">
    <property type="entry name" value="HisK_dim/P_dom"/>
</dbReference>
<feature type="domain" description="Response regulatory" evidence="11">
    <location>
        <begin position="469"/>
        <end position="593"/>
    </location>
</feature>
<evidence type="ECO:0000259" key="10">
    <source>
        <dbReference type="PROSITE" id="PS50109"/>
    </source>
</evidence>
<dbReference type="Pfam" id="PF00072">
    <property type="entry name" value="Response_reg"/>
    <property type="match status" value="1"/>
</dbReference>
<evidence type="ECO:0000259" key="12">
    <source>
        <dbReference type="PROSITE" id="PS50112"/>
    </source>
</evidence>
<dbReference type="Gene3D" id="3.40.50.2300">
    <property type="match status" value="1"/>
</dbReference>
<dbReference type="SUPFAM" id="SSF47384">
    <property type="entry name" value="Homodimeric domain of signal transducing histidine kinase"/>
    <property type="match status" value="1"/>
</dbReference>
<dbReference type="Gene3D" id="3.30.450.20">
    <property type="entry name" value="PAS domain"/>
    <property type="match status" value="1"/>
</dbReference>
<dbReference type="InterPro" id="IPR035965">
    <property type="entry name" value="PAS-like_dom_sf"/>
</dbReference>
<dbReference type="InterPro" id="IPR036097">
    <property type="entry name" value="HisK_dim/P_sf"/>
</dbReference>
<keyword evidence="7" id="KW-0067">ATP-binding</keyword>
<sequence>MPESSLTIEALWILICATLMLLIQRGLRALDHGPLGPRRDHASEAVTQAVLQREQTMVALREAEARFRSIFENAVEGIFQTTPDGTYVIANPALAGIYGYDTPEELISGIGDISRQLYVDPERRNEFVHRIRSEGVVTDFESQVYRRDGSIIWIAETARAVVIGGAVARYEGTVVNITERKLLENLRRQKEAADAANHAKSSFLARVSHEIRTPLNGVIGMLEVLGGTGLATQQQQQVRIARQSAMSLLGLMNDLLDFSKIEAGRLELEQVPFRMRAIATEVQEAFAHVAAARQLELSSLVDDNVPEFLMGDPERVRQILVNLVNNALKFTERGSVSIHVGRERDGDGLTIRVKDTGIGIPESRRSRLFHDFMQVDASISRKYGGTGLGLAICRQLVELMNGRIDVESQVDVGSEFRVRLPLAATVAPESPAACRELMPHEIMDASPGRIENACDPVSDSDSRPATQGRLLLAEDNEINQMVAVELLRMAGWDVDVANNGVEAVASVQRSDYDAVLMDCQMPEMDGLTAAREIRLLEAAGRLPRYTRELIPIIAFTANAAPEDREQCLSAGMNAFAAKPLVMQQLLETIETVVGPARSRLRIAGRGPKASPALADVCSMLV</sequence>
<proteinExistence type="predicted"/>
<keyword evidence="6" id="KW-0418">Kinase</keyword>
<dbReference type="CDD" id="cd16922">
    <property type="entry name" value="HATPase_EvgS-ArcB-TorS-like"/>
    <property type="match status" value="1"/>
</dbReference>
<evidence type="ECO:0000256" key="4">
    <source>
        <dbReference type="ARBA" id="ARBA00022679"/>
    </source>
</evidence>
<dbReference type="KEGG" id="ccos:Pan44_54230"/>
<keyword evidence="4 14" id="KW-0808">Transferase</keyword>
<dbReference type="InterPro" id="IPR001789">
    <property type="entry name" value="Sig_transdc_resp-reg_receiver"/>
</dbReference>
<dbReference type="PROSITE" id="PS50110">
    <property type="entry name" value="RESPONSE_REGULATORY"/>
    <property type="match status" value="1"/>
</dbReference>
<evidence type="ECO:0000313" key="15">
    <source>
        <dbReference type="Proteomes" id="UP000315700"/>
    </source>
</evidence>
<evidence type="ECO:0000256" key="5">
    <source>
        <dbReference type="ARBA" id="ARBA00022741"/>
    </source>
</evidence>
<evidence type="ECO:0000256" key="1">
    <source>
        <dbReference type="ARBA" id="ARBA00000085"/>
    </source>
</evidence>
<dbReference type="InterPro" id="IPR004358">
    <property type="entry name" value="Sig_transdc_His_kin-like_C"/>
</dbReference>
<dbReference type="SUPFAM" id="SSF55785">
    <property type="entry name" value="PYP-like sensor domain (PAS domain)"/>
    <property type="match status" value="1"/>
</dbReference>
<dbReference type="PANTHER" id="PTHR45339">
    <property type="entry name" value="HYBRID SIGNAL TRANSDUCTION HISTIDINE KINASE J"/>
    <property type="match status" value="1"/>
</dbReference>
<evidence type="ECO:0000259" key="13">
    <source>
        <dbReference type="PROSITE" id="PS50113"/>
    </source>
</evidence>
<evidence type="ECO:0000256" key="8">
    <source>
        <dbReference type="ARBA" id="ARBA00023012"/>
    </source>
</evidence>
<dbReference type="InterPro" id="IPR000700">
    <property type="entry name" value="PAS-assoc_C"/>
</dbReference>
<dbReference type="InterPro" id="IPR005467">
    <property type="entry name" value="His_kinase_dom"/>
</dbReference>
<reference evidence="14 15" key="1">
    <citation type="submission" date="2019-02" db="EMBL/GenBank/DDBJ databases">
        <title>Deep-cultivation of Planctomycetes and their phenomic and genomic characterization uncovers novel biology.</title>
        <authorList>
            <person name="Wiegand S."/>
            <person name="Jogler M."/>
            <person name="Boedeker C."/>
            <person name="Pinto D."/>
            <person name="Vollmers J."/>
            <person name="Rivas-Marin E."/>
            <person name="Kohn T."/>
            <person name="Peeters S.H."/>
            <person name="Heuer A."/>
            <person name="Rast P."/>
            <person name="Oberbeckmann S."/>
            <person name="Bunk B."/>
            <person name="Jeske O."/>
            <person name="Meyerdierks A."/>
            <person name="Storesund J.E."/>
            <person name="Kallscheuer N."/>
            <person name="Luecker S."/>
            <person name="Lage O.M."/>
            <person name="Pohl T."/>
            <person name="Merkel B.J."/>
            <person name="Hornburger P."/>
            <person name="Mueller R.-W."/>
            <person name="Bruemmer F."/>
            <person name="Labrenz M."/>
            <person name="Spormann A.M."/>
            <person name="Op den Camp H."/>
            <person name="Overmann J."/>
            <person name="Amann R."/>
            <person name="Jetten M.S.M."/>
            <person name="Mascher T."/>
            <person name="Medema M.H."/>
            <person name="Devos D.P."/>
            <person name="Kaster A.-K."/>
            <person name="Ovreas L."/>
            <person name="Rohde M."/>
            <person name="Galperin M.Y."/>
            <person name="Jogler C."/>
        </authorList>
    </citation>
    <scope>NUCLEOTIDE SEQUENCE [LARGE SCALE GENOMIC DNA]</scope>
    <source>
        <strain evidence="14 15">Pan44</strain>
    </source>
</reference>
<protein>
    <recommendedName>
        <fullName evidence="2">histidine kinase</fullName>
        <ecNumber evidence="2">2.7.13.3</ecNumber>
    </recommendedName>
</protein>
<dbReference type="SUPFAM" id="SSF55874">
    <property type="entry name" value="ATPase domain of HSP90 chaperone/DNA topoisomerase II/histidine kinase"/>
    <property type="match status" value="1"/>
</dbReference>
<dbReference type="SMART" id="SM00091">
    <property type="entry name" value="PAS"/>
    <property type="match status" value="1"/>
</dbReference>
<dbReference type="InParanoid" id="A0A517SML3"/>
<dbReference type="Proteomes" id="UP000315700">
    <property type="component" value="Chromosome"/>
</dbReference>
<gene>
    <name evidence="14" type="primary">rpfC_4</name>
    <name evidence="14" type="ORF">Pan44_54230</name>
</gene>
<evidence type="ECO:0000259" key="11">
    <source>
        <dbReference type="PROSITE" id="PS50110"/>
    </source>
</evidence>
<dbReference type="CDD" id="cd17546">
    <property type="entry name" value="REC_hyHK_CKI1_RcsC-like"/>
    <property type="match status" value="1"/>
</dbReference>
<organism evidence="14 15">
    <name type="scientific">Caulifigura coniformis</name>
    <dbReference type="NCBI Taxonomy" id="2527983"/>
    <lineage>
        <taxon>Bacteria</taxon>
        <taxon>Pseudomonadati</taxon>
        <taxon>Planctomycetota</taxon>
        <taxon>Planctomycetia</taxon>
        <taxon>Planctomycetales</taxon>
        <taxon>Planctomycetaceae</taxon>
        <taxon>Caulifigura</taxon>
    </lineage>
</organism>
<dbReference type="SMART" id="SM00388">
    <property type="entry name" value="HisKA"/>
    <property type="match status" value="1"/>
</dbReference>
<dbReference type="SMART" id="SM00086">
    <property type="entry name" value="PAC"/>
    <property type="match status" value="1"/>
</dbReference>
<dbReference type="SMART" id="SM00387">
    <property type="entry name" value="HATPase_c"/>
    <property type="match status" value="1"/>
</dbReference>
<feature type="domain" description="PAS" evidence="12">
    <location>
        <begin position="63"/>
        <end position="104"/>
    </location>
</feature>
<dbReference type="InterPro" id="IPR036890">
    <property type="entry name" value="HATPase_C_sf"/>
</dbReference>
<keyword evidence="5" id="KW-0547">Nucleotide-binding</keyword>
<dbReference type="AlphaFoldDB" id="A0A517SML3"/>
<evidence type="ECO:0000256" key="9">
    <source>
        <dbReference type="PROSITE-ProRule" id="PRU00169"/>
    </source>
</evidence>
<dbReference type="NCBIfam" id="TIGR00229">
    <property type="entry name" value="sensory_box"/>
    <property type="match status" value="1"/>
</dbReference>
<dbReference type="FunCoup" id="A0A517SML3">
    <property type="interactions" value="168"/>
</dbReference>
<dbReference type="PROSITE" id="PS50113">
    <property type="entry name" value="PAC"/>
    <property type="match status" value="1"/>
</dbReference>
<dbReference type="GO" id="GO:0000155">
    <property type="term" value="F:phosphorelay sensor kinase activity"/>
    <property type="evidence" value="ECO:0007669"/>
    <property type="project" value="InterPro"/>
</dbReference>
<keyword evidence="8" id="KW-0902">Two-component regulatory system</keyword>
<dbReference type="Pfam" id="PF02518">
    <property type="entry name" value="HATPase_c"/>
    <property type="match status" value="1"/>
</dbReference>
<dbReference type="PROSITE" id="PS50112">
    <property type="entry name" value="PAS"/>
    <property type="match status" value="1"/>
</dbReference>
<dbReference type="RefSeq" id="WP_145034705.1">
    <property type="nucleotide sequence ID" value="NZ_CP036271.1"/>
</dbReference>
<dbReference type="PROSITE" id="PS50109">
    <property type="entry name" value="HIS_KIN"/>
    <property type="match status" value="1"/>
</dbReference>
<dbReference type="Gene3D" id="1.10.287.130">
    <property type="match status" value="1"/>
</dbReference>